<dbReference type="Proteomes" id="UP000228934">
    <property type="component" value="Unassembled WGS sequence"/>
</dbReference>
<evidence type="ECO:0000313" key="3">
    <source>
        <dbReference type="Proteomes" id="UP000228934"/>
    </source>
</evidence>
<gene>
    <name evidence="2" type="ORF">AB205_0182170</name>
</gene>
<protein>
    <submittedName>
        <fullName evidence="2">Uncharacterized protein</fullName>
    </submittedName>
</protein>
<feature type="compositionally biased region" description="Basic and acidic residues" evidence="1">
    <location>
        <begin position="11"/>
        <end position="22"/>
    </location>
</feature>
<dbReference type="EMBL" id="KV925093">
    <property type="protein sequence ID" value="PIO39738.1"/>
    <property type="molecule type" value="Genomic_DNA"/>
</dbReference>
<feature type="region of interest" description="Disordered" evidence="1">
    <location>
        <begin position="113"/>
        <end position="142"/>
    </location>
</feature>
<name>A0A2G9SHX9_AQUCT</name>
<feature type="compositionally biased region" description="Polar residues" evidence="1">
    <location>
        <begin position="1"/>
        <end position="10"/>
    </location>
</feature>
<proteinExistence type="predicted"/>
<feature type="region of interest" description="Disordered" evidence="1">
    <location>
        <begin position="1"/>
        <end position="31"/>
    </location>
</feature>
<organism evidence="2 3">
    <name type="scientific">Aquarana catesbeiana</name>
    <name type="common">American bullfrog</name>
    <name type="synonym">Rana catesbeiana</name>
    <dbReference type="NCBI Taxonomy" id="8400"/>
    <lineage>
        <taxon>Eukaryota</taxon>
        <taxon>Metazoa</taxon>
        <taxon>Chordata</taxon>
        <taxon>Craniata</taxon>
        <taxon>Vertebrata</taxon>
        <taxon>Euteleostomi</taxon>
        <taxon>Amphibia</taxon>
        <taxon>Batrachia</taxon>
        <taxon>Anura</taxon>
        <taxon>Neobatrachia</taxon>
        <taxon>Ranoidea</taxon>
        <taxon>Ranidae</taxon>
        <taxon>Aquarana</taxon>
    </lineage>
</organism>
<reference evidence="3" key="1">
    <citation type="journal article" date="2017" name="Nat. Commun.">
        <title>The North American bullfrog draft genome provides insight into hormonal regulation of long noncoding RNA.</title>
        <authorList>
            <person name="Hammond S.A."/>
            <person name="Warren R.L."/>
            <person name="Vandervalk B.P."/>
            <person name="Kucuk E."/>
            <person name="Khan H."/>
            <person name="Gibb E.A."/>
            <person name="Pandoh P."/>
            <person name="Kirk H."/>
            <person name="Zhao Y."/>
            <person name="Jones M."/>
            <person name="Mungall A.J."/>
            <person name="Coope R."/>
            <person name="Pleasance S."/>
            <person name="Moore R.A."/>
            <person name="Holt R.A."/>
            <person name="Round J.M."/>
            <person name="Ohora S."/>
            <person name="Walle B.V."/>
            <person name="Veldhoen N."/>
            <person name="Helbing C.C."/>
            <person name="Birol I."/>
        </authorList>
    </citation>
    <scope>NUCLEOTIDE SEQUENCE [LARGE SCALE GENOMIC DNA]</scope>
</reference>
<evidence type="ECO:0000313" key="2">
    <source>
        <dbReference type="EMBL" id="PIO39738.1"/>
    </source>
</evidence>
<sequence length="212" mass="25123">MAETQQVHDNSSNKEESPEPKTSRSRRRRYKALNMSFVEMVDIFKRADYDGKYGPYLNPNVRKAKIMTKVVKSLHRNFGVRRSKEQLRKRWSDLKLREQDQYRRLKKVLLKREKRLGTSEDTRNPPPQEEGEHWTPQLQDVEGGEVEEVVEIDTTTGDVHVVEEQSSHFTSDSAQRLIQDIMFCNRDLDFIKEKTKEIEQRMKNMIDELGRI</sequence>
<dbReference type="AlphaFoldDB" id="A0A2G9SHX9"/>
<evidence type="ECO:0000256" key="1">
    <source>
        <dbReference type="SAM" id="MobiDB-lite"/>
    </source>
</evidence>
<keyword evidence="3" id="KW-1185">Reference proteome</keyword>
<accession>A0A2G9SHX9</accession>